<evidence type="ECO:0000313" key="3">
    <source>
        <dbReference type="Proteomes" id="UP000612282"/>
    </source>
</evidence>
<protein>
    <recommendedName>
        <fullName evidence="1">Glycosyl transferase family 28 C-terminal domain-containing protein</fullName>
    </recommendedName>
</protein>
<dbReference type="EMBL" id="BOMG01000054">
    <property type="protein sequence ID" value="GID55904.1"/>
    <property type="molecule type" value="Genomic_DNA"/>
</dbReference>
<keyword evidence="3" id="KW-1185">Reference proteome</keyword>
<reference evidence="2 3" key="1">
    <citation type="submission" date="2021-01" db="EMBL/GenBank/DDBJ databases">
        <title>Whole genome shotgun sequence of Actinoplanes couchii NBRC 106145.</title>
        <authorList>
            <person name="Komaki H."/>
            <person name="Tamura T."/>
        </authorList>
    </citation>
    <scope>NUCLEOTIDE SEQUENCE [LARGE SCALE GENOMIC DNA]</scope>
    <source>
        <strain evidence="2 3">NBRC 106145</strain>
    </source>
</reference>
<accession>A0ABQ3XBQ4</accession>
<dbReference type="Pfam" id="PF04101">
    <property type="entry name" value="Glyco_tran_28_C"/>
    <property type="match status" value="1"/>
</dbReference>
<organism evidence="2 3">
    <name type="scientific">Actinoplanes couchii</name>
    <dbReference type="NCBI Taxonomy" id="403638"/>
    <lineage>
        <taxon>Bacteria</taxon>
        <taxon>Bacillati</taxon>
        <taxon>Actinomycetota</taxon>
        <taxon>Actinomycetes</taxon>
        <taxon>Micromonosporales</taxon>
        <taxon>Micromonosporaceae</taxon>
        <taxon>Actinoplanes</taxon>
    </lineage>
</organism>
<dbReference type="SUPFAM" id="SSF53756">
    <property type="entry name" value="UDP-Glycosyltransferase/glycogen phosphorylase"/>
    <property type="match status" value="1"/>
</dbReference>
<gene>
    <name evidence="2" type="ORF">Aco03nite_043080</name>
</gene>
<comment type="caution">
    <text evidence="2">The sequence shown here is derived from an EMBL/GenBank/DDBJ whole genome shotgun (WGS) entry which is preliminary data.</text>
</comment>
<dbReference type="InterPro" id="IPR007235">
    <property type="entry name" value="Glyco_trans_28_C"/>
</dbReference>
<sequence length="78" mass="7651">MMSGAVSAARVTGCALPVGSLPARLAHRCHVVDLIHDELPDVPAAAAVVVARSGAGTVAELTALGKGPHPGPVPGLGR</sequence>
<dbReference type="Gene3D" id="3.40.50.2000">
    <property type="entry name" value="Glycogen Phosphorylase B"/>
    <property type="match status" value="1"/>
</dbReference>
<evidence type="ECO:0000259" key="1">
    <source>
        <dbReference type="Pfam" id="PF04101"/>
    </source>
</evidence>
<name>A0ABQ3XBQ4_9ACTN</name>
<dbReference type="Proteomes" id="UP000612282">
    <property type="component" value="Unassembled WGS sequence"/>
</dbReference>
<evidence type="ECO:0000313" key="2">
    <source>
        <dbReference type="EMBL" id="GID55904.1"/>
    </source>
</evidence>
<proteinExistence type="predicted"/>
<feature type="domain" description="Glycosyl transferase family 28 C-terminal" evidence="1">
    <location>
        <begin position="36"/>
        <end position="66"/>
    </location>
</feature>